<accession>A0A3N0CHN9</accession>
<reference evidence="3 4" key="1">
    <citation type="submission" date="2018-11" db="EMBL/GenBank/DDBJ databases">
        <authorList>
            <person name="Li F."/>
        </authorList>
    </citation>
    <scope>NUCLEOTIDE SEQUENCE [LARGE SCALE GENOMIC DNA]</scope>
    <source>
        <strain evidence="3 4">Gsoil 097</strain>
    </source>
</reference>
<evidence type="ECO:0000313" key="4">
    <source>
        <dbReference type="Proteomes" id="UP000267128"/>
    </source>
</evidence>
<gene>
    <name evidence="3" type="ORF">EFK50_13665</name>
</gene>
<dbReference type="GO" id="GO:0005576">
    <property type="term" value="C:extracellular region"/>
    <property type="evidence" value="ECO:0007669"/>
    <property type="project" value="TreeGrafter"/>
</dbReference>
<evidence type="ECO:0000313" key="3">
    <source>
        <dbReference type="EMBL" id="RNL62789.1"/>
    </source>
</evidence>
<dbReference type="GO" id="GO:0051701">
    <property type="term" value="P:biological process involved in interaction with host"/>
    <property type="evidence" value="ECO:0007669"/>
    <property type="project" value="TreeGrafter"/>
</dbReference>
<evidence type="ECO:0000259" key="1">
    <source>
        <dbReference type="Pfam" id="PF02470"/>
    </source>
</evidence>
<dbReference type="PANTHER" id="PTHR33371:SF17">
    <property type="entry name" value="MCE-FAMILY PROTEIN MCE1B"/>
    <property type="match status" value="1"/>
</dbReference>
<keyword evidence="4" id="KW-1185">Reference proteome</keyword>
<evidence type="ECO:0000259" key="2">
    <source>
        <dbReference type="Pfam" id="PF11887"/>
    </source>
</evidence>
<dbReference type="InterPro" id="IPR024516">
    <property type="entry name" value="Mce_C"/>
</dbReference>
<comment type="caution">
    <text evidence="3">The sequence shown here is derived from an EMBL/GenBank/DDBJ whole genome shotgun (WGS) entry which is preliminary data.</text>
</comment>
<dbReference type="Pfam" id="PF11887">
    <property type="entry name" value="Mce4_CUP1"/>
    <property type="match status" value="1"/>
</dbReference>
<dbReference type="RefSeq" id="WP_123228083.1">
    <property type="nucleotide sequence ID" value="NZ_RJSE01000007.1"/>
</dbReference>
<dbReference type="InterPro" id="IPR003399">
    <property type="entry name" value="Mce/MlaD"/>
</dbReference>
<organism evidence="3 4">
    <name type="scientific">Nocardioides marmoriginsengisoli</name>
    <dbReference type="NCBI Taxonomy" id="661483"/>
    <lineage>
        <taxon>Bacteria</taxon>
        <taxon>Bacillati</taxon>
        <taxon>Actinomycetota</taxon>
        <taxon>Actinomycetes</taxon>
        <taxon>Propionibacteriales</taxon>
        <taxon>Nocardioidaceae</taxon>
        <taxon>Nocardioides</taxon>
    </lineage>
</organism>
<dbReference type="EMBL" id="RJSE01000007">
    <property type="protein sequence ID" value="RNL62789.1"/>
    <property type="molecule type" value="Genomic_DNA"/>
</dbReference>
<name>A0A3N0CHN9_9ACTN</name>
<dbReference type="OrthoDB" id="338143at2"/>
<feature type="domain" description="Mce/MlaD" evidence="1">
    <location>
        <begin position="37"/>
        <end position="113"/>
    </location>
</feature>
<dbReference type="Proteomes" id="UP000267128">
    <property type="component" value="Unassembled WGS sequence"/>
</dbReference>
<dbReference type="AlphaFoldDB" id="A0A3N0CHN9"/>
<dbReference type="Pfam" id="PF02470">
    <property type="entry name" value="MlaD"/>
    <property type="match status" value="1"/>
</dbReference>
<protein>
    <submittedName>
        <fullName evidence="3">MCE family protein</fullName>
    </submittedName>
</protein>
<sequence length="344" mass="36797">MRFKTSTLAKVLVFVVVTGFLVTLVGLTFSQVRVEKKDTYRAIFSNASGLASNVDVRGSGVSIGSVKSISRRDAGGVVVTFTVKKGLRLPETSEARIRYANLTGDRYLELTPGDGPRDRVLRVGATIPETRTKPALELDDLFAGFDPLMQALSPEEVNELSTNILAVTQGEAGAVKSMLANVGSFTSGLAERDELIGSVITELSKTLTTLDGRKDEFDDLLVALSDLTGKVRDDREAFGKALSQFSALGTDIGDFIEAIRPGLKANIAQLAIAAGKLNDDEPYLRQVLGVAKQALMRGGRLGGNASQFNFFLCSLRVKVEVPGTAGFLTPNLFASDDRCKKGAN</sequence>
<dbReference type="NCBIfam" id="TIGR00996">
    <property type="entry name" value="Mtu_fam_mce"/>
    <property type="match status" value="1"/>
</dbReference>
<dbReference type="InterPro" id="IPR005693">
    <property type="entry name" value="Mce"/>
</dbReference>
<feature type="domain" description="Mammalian cell entry C-terminal" evidence="2">
    <location>
        <begin position="119"/>
        <end position="321"/>
    </location>
</feature>
<proteinExistence type="predicted"/>
<dbReference type="InterPro" id="IPR052336">
    <property type="entry name" value="MlaD_Phospholipid_Transporter"/>
</dbReference>
<dbReference type="PANTHER" id="PTHR33371">
    <property type="entry name" value="INTERMEMBRANE PHOSPHOLIPID TRANSPORT SYSTEM BINDING PROTEIN MLAD-RELATED"/>
    <property type="match status" value="1"/>
</dbReference>